<dbReference type="Proteomes" id="UP000499080">
    <property type="component" value="Unassembled WGS sequence"/>
</dbReference>
<dbReference type="AlphaFoldDB" id="A0A4Y2IBE3"/>
<protein>
    <submittedName>
        <fullName evidence="1">Uncharacterized protein</fullName>
    </submittedName>
</protein>
<feature type="non-terminal residue" evidence="1">
    <location>
        <position position="1"/>
    </location>
</feature>
<sequence length="27" mass="2790">FVSNGAAAADQSEIMDLRKVPVCLPTG</sequence>
<dbReference type="EMBL" id="BGPR01002513">
    <property type="protein sequence ID" value="GBM74752.1"/>
    <property type="molecule type" value="Genomic_DNA"/>
</dbReference>
<proteinExistence type="predicted"/>
<keyword evidence="2" id="KW-1185">Reference proteome</keyword>
<name>A0A4Y2IBE3_ARAVE</name>
<evidence type="ECO:0000313" key="2">
    <source>
        <dbReference type="Proteomes" id="UP000499080"/>
    </source>
</evidence>
<reference evidence="1 2" key="1">
    <citation type="journal article" date="2019" name="Sci. Rep.">
        <title>Orb-weaving spider Araneus ventricosus genome elucidates the spidroin gene catalogue.</title>
        <authorList>
            <person name="Kono N."/>
            <person name="Nakamura H."/>
            <person name="Ohtoshi R."/>
            <person name="Moran D.A.P."/>
            <person name="Shinohara A."/>
            <person name="Yoshida Y."/>
            <person name="Fujiwara M."/>
            <person name="Mori M."/>
            <person name="Tomita M."/>
            <person name="Arakawa K."/>
        </authorList>
    </citation>
    <scope>NUCLEOTIDE SEQUENCE [LARGE SCALE GENOMIC DNA]</scope>
</reference>
<evidence type="ECO:0000313" key="1">
    <source>
        <dbReference type="EMBL" id="GBM74752.1"/>
    </source>
</evidence>
<accession>A0A4Y2IBE3</accession>
<gene>
    <name evidence="1" type="ORF">AVEN_197995-2_1</name>
</gene>
<organism evidence="1 2">
    <name type="scientific">Araneus ventricosus</name>
    <name type="common">Orbweaver spider</name>
    <name type="synonym">Epeira ventricosa</name>
    <dbReference type="NCBI Taxonomy" id="182803"/>
    <lineage>
        <taxon>Eukaryota</taxon>
        <taxon>Metazoa</taxon>
        <taxon>Ecdysozoa</taxon>
        <taxon>Arthropoda</taxon>
        <taxon>Chelicerata</taxon>
        <taxon>Arachnida</taxon>
        <taxon>Araneae</taxon>
        <taxon>Araneomorphae</taxon>
        <taxon>Entelegynae</taxon>
        <taxon>Araneoidea</taxon>
        <taxon>Araneidae</taxon>
        <taxon>Araneus</taxon>
    </lineage>
</organism>
<comment type="caution">
    <text evidence="1">The sequence shown here is derived from an EMBL/GenBank/DDBJ whole genome shotgun (WGS) entry which is preliminary data.</text>
</comment>